<dbReference type="GeneID" id="14012057"/>
<dbReference type="EMBL" id="JQ312117">
    <property type="protein sequence ID" value="AFH19802.1"/>
    <property type="molecule type" value="Genomic_DNA"/>
</dbReference>
<organism evidence="1 2">
    <name type="scientific">Agrobacterium phage 7-7-1</name>
    <dbReference type="NCBI Taxonomy" id="1161931"/>
    <lineage>
        <taxon>Viruses</taxon>
        <taxon>Duplodnaviria</taxon>
        <taxon>Heunggongvirae</taxon>
        <taxon>Uroviricota</taxon>
        <taxon>Caudoviricetes</taxon>
        <taxon>Schmittlotzvirus</taxon>
        <taxon>Schmittlotzvirus sv771</taxon>
    </lineage>
</organism>
<keyword evidence="2" id="KW-1185">Reference proteome</keyword>
<proteinExistence type="predicted"/>
<dbReference type="RefSeq" id="YP_007006560.1">
    <property type="nucleotide sequence ID" value="NC_019519.1"/>
</dbReference>
<dbReference type="KEGG" id="vg:14012057"/>
<reference evidence="1 2" key="1">
    <citation type="submission" date="2011-12" db="EMBL/GenBank/DDBJ databases">
        <title>The genome sequence of the flagella-specific Agrobacterium bacteriophage 7-7-1.</title>
        <authorList>
            <person name="Schmitt R."/>
            <person name="Van den Bossche A."/>
            <person name="Lavigne R."/>
            <person name="Kropinski A.M."/>
        </authorList>
    </citation>
    <scope>NUCLEOTIDE SEQUENCE [LARGE SCALE GENOMIC DNA]</scope>
</reference>
<dbReference type="Proteomes" id="UP000003754">
    <property type="component" value="Segment"/>
</dbReference>
<name>J7F9G0_9CAUD</name>
<evidence type="ECO:0000313" key="1">
    <source>
        <dbReference type="EMBL" id="AFH19802.1"/>
    </source>
</evidence>
<gene>
    <name evidence="1" type="ORF">7-7-1_000104</name>
</gene>
<sequence length="165" mass="17177">MVTLVCAKPPECPNVPVPLPPSPPAPAPIGGDIVVENSDTIILSGSGTTDSPLRAELAFPLRIDLASTTYDELLSGELQMVYTAVETFSFVNAECEGSVNPAIVTTLTVSVNDAPIGDISIASNQFSFDLNEAAVITPGDVVKITTTEALIFDYLAITLVGNVTP</sequence>
<protein>
    <submittedName>
        <fullName evidence="1">Uncharacterized protein</fullName>
    </submittedName>
</protein>
<accession>J7F9G0</accession>
<evidence type="ECO:0000313" key="2">
    <source>
        <dbReference type="Proteomes" id="UP000003754"/>
    </source>
</evidence>